<evidence type="ECO:0000256" key="1">
    <source>
        <dbReference type="SAM" id="SignalP"/>
    </source>
</evidence>
<feature type="chain" id="PRO_5012320120" evidence="1">
    <location>
        <begin position="24"/>
        <end position="503"/>
    </location>
</feature>
<reference evidence="4" key="1">
    <citation type="submission" date="2017-01" db="EMBL/GenBank/DDBJ databases">
        <authorList>
            <person name="Varghese N."/>
            <person name="Submissions S."/>
        </authorList>
    </citation>
    <scope>NUCLEOTIDE SEQUENCE [LARGE SCALE GENOMIC DNA]</scope>
    <source>
        <strain evidence="4">UM1</strain>
    </source>
</reference>
<evidence type="ECO:0000259" key="2">
    <source>
        <dbReference type="Pfam" id="PF00144"/>
    </source>
</evidence>
<protein>
    <submittedName>
        <fullName evidence="3">CubicO group peptidase, beta-lactamase class C family</fullName>
    </submittedName>
</protein>
<keyword evidence="4" id="KW-1185">Reference proteome</keyword>
<dbReference type="OrthoDB" id="119951at2"/>
<dbReference type="InterPro" id="IPR012338">
    <property type="entry name" value="Beta-lactam/transpept-like"/>
</dbReference>
<dbReference type="Pfam" id="PF00144">
    <property type="entry name" value="Beta-lactamase"/>
    <property type="match status" value="1"/>
</dbReference>
<dbReference type="InterPro" id="IPR050491">
    <property type="entry name" value="AmpC-like"/>
</dbReference>
<feature type="signal peptide" evidence="1">
    <location>
        <begin position="1"/>
        <end position="23"/>
    </location>
</feature>
<dbReference type="Proteomes" id="UP000241788">
    <property type="component" value="Unassembled WGS sequence"/>
</dbReference>
<dbReference type="PANTHER" id="PTHR46825:SF15">
    <property type="entry name" value="BETA-LACTAMASE-RELATED DOMAIN-CONTAINING PROTEIN"/>
    <property type="match status" value="1"/>
</dbReference>
<accession>A0A1N6XFV7</accession>
<dbReference type="Gene3D" id="3.40.710.10">
    <property type="entry name" value="DD-peptidase/beta-lactamase superfamily"/>
    <property type="match status" value="1"/>
</dbReference>
<evidence type="ECO:0000313" key="3">
    <source>
        <dbReference type="EMBL" id="SIR01183.1"/>
    </source>
</evidence>
<organism evidence="3 4">
    <name type="scientific">Solilutibacter tolerans</name>
    <dbReference type="NCBI Taxonomy" id="1604334"/>
    <lineage>
        <taxon>Bacteria</taxon>
        <taxon>Pseudomonadati</taxon>
        <taxon>Pseudomonadota</taxon>
        <taxon>Gammaproteobacteria</taxon>
        <taxon>Lysobacterales</taxon>
        <taxon>Lysobacteraceae</taxon>
        <taxon>Solilutibacter</taxon>
    </lineage>
</organism>
<keyword evidence="1" id="KW-0732">Signal</keyword>
<dbReference type="STRING" id="1604334.SAMN05421546_2225"/>
<dbReference type="EMBL" id="FTLW01000005">
    <property type="protein sequence ID" value="SIR01183.1"/>
    <property type="molecule type" value="Genomic_DNA"/>
</dbReference>
<dbReference type="InterPro" id="IPR001466">
    <property type="entry name" value="Beta-lactam-related"/>
</dbReference>
<dbReference type="RefSeq" id="WP_083688509.1">
    <property type="nucleotide sequence ID" value="NZ_FTLW01000005.1"/>
</dbReference>
<dbReference type="AlphaFoldDB" id="A0A1N6XFV7"/>
<name>A0A1N6XFV7_9GAMM</name>
<sequence length="503" mass="56221">MWKYSTTMAWALLLLLCPARLHAQDTDTWAALDAWVGKIKREMGDRSGIAIAVVKDGRIVHQAYLGYADISQGKQVDADTRFYIASATKPFTALMTLIRAERGEWRDDMSMAGMFPDLNFNGFDASTVTMRDLLTHTSGLENTPLVWALAYSGIHDAASRYQLVQMTQPLPDQERTGFRYGNVGYNLVSVWMEQRFQSTWQRQLEQLVLRPVGLRHTTARVSDARRGRHLVANPYSVLSELTVQPLYLEKSDATMHAAGGLMSTAPDLARFLIVQLEDGRIDGQQLVPAGVIRKSHVPVAKTDGKPYQQFDRQGYAWGWYTGDYKGQQMLHHFGGFAGFHAHLSFMPDAGIGLVVLSNEEYMSPKLTGLVADYVYGALLGEDEVGARMDLGGEQLMAEMRALAPKIAARRQAMSERAWQLSLPLQTYMGRYTHPLLGEMNVQKDDDSRPLITWGALKSVATAYERPDSVRVEFVPNSGNVVEFDVQGSDVVALRFEGMVFTKH</sequence>
<proteinExistence type="predicted"/>
<gene>
    <name evidence="3" type="ORF">SAMN05421546_2225</name>
</gene>
<evidence type="ECO:0000313" key="4">
    <source>
        <dbReference type="Proteomes" id="UP000241788"/>
    </source>
</evidence>
<dbReference type="SUPFAM" id="SSF56601">
    <property type="entry name" value="beta-lactamase/transpeptidase-like"/>
    <property type="match status" value="1"/>
</dbReference>
<feature type="domain" description="Beta-lactamase-related" evidence="2">
    <location>
        <begin position="42"/>
        <end position="362"/>
    </location>
</feature>
<dbReference type="PANTHER" id="PTHR46825">
    <property type="entry name" value="D-ALANYL-D-ALANINE-CARBOXYPEPTIDASE/ENDOPEPTIDASE AMPH"/>
    <property type="match status" value="1"/>
</dbReference>